<dbReference type="STRING" id="981384.GCA_000192475_00688"/>
<evidence type="ECO:0000313" key="2">
    <source>
        <dbReference type="EMBL" id="RLK03573.1"/>
    </source>
</evidence>
<gene>
    <name evidence="2" type="ORF">CLV75_2949</name>
</gene>
<reference evidence="2 3" key="1">
    <citation type="submission" date="2018-10" db="EMBL/GenBank/DDBJ databases">
        <title>Genomic Encyclopedia of Archaeal and Bacterial Type Strains, Phase II (KMG-II): from individual species to whole genera.</title>
        <authorList>
            <person name="Goeker M."/>
        </authorList>
    </citation>
    <scope>NUCLEOTIDE SEQUENCE [LARGE SCALE GENOMIC DNA]</scope>
    <source>
        <strain evidence="2 3">DSM 29317</strain>
    </source>
</reference>
<evidence type="ECO:0000313" key="3">
    <source>
        <dbReference type="Proteomes" id="UP000271700"/>
    </source>
</evidence>
<dbReference type="RefSeq" id="WP_010443064.1">
    <property type="nucleotide sequence ID" value="NZ_AEYW01000022.1"/>
</dbReference>
<dbReference type="Pfam" id="PF09857">
    <property type="entry name" value="YjhX_toxin"/>
    <property type="match status" value="1"/>
</dbReference>
<dbReference type="AlphaFoldDB" id="A0A497Z9L9"/>
<dbReference type="EMBL" id="RCCT01000004">
    <property type="protein sequence ID" value="RLK03573.1"/>
    <property type="molecule type" value="Genomic_DNA"/>
</dbReference>
<organism evidence="2 3">
    <name type="scientific">Ruegeria conchae</name>
    <dbReference type="NCBI Taxonomy" id="981384"/>
    <lineage>
        <taxon>Bacteria</taxon>
        <taxon>Pseudomonadati</taxon>
        <taxon>Pseudomonadota</taxon>
        <taxon>Alphaproteobacteria</taxon>
        <taxon>Rhodobacterales</taxon>
        <taxon>Roseobacteraceae</taxon>
        <taxon>Ruegeria</taxon>
    </lineage>
</organism>
<name>A0A497Z9L9_9RHOB</name>
<dbReference type="OrthoDB" id="7204880at2"/>
<feature type="compositionally biased region" description="Polar residues" evidence="1">
    <location>
        <begin position="62"/>
        <end position="71"/>
    </location>
</feature>
<protein>
    <submittedName>
        <fullName evidence="2">Uncharacterized protein</fullName>
    </submittedName>
</protein>
<evidence type="ECO:0000256" key="1">
    <source>
        <dbReference type="SAM" id="MobiDB-lite"/>
    </source>
</evidence>
<keyword evidence="3" id="KW-1185">Reference proteome</keyword>
<sequence>MNISITEQRVLHMLAQGGTIRHERNPNGKIVHVVCNTLDRSLLSDCTFDIIGKLRRKRLTVSRNSGSNSISAIGRRSVGRQLSNRTA</sequence>
<feature type="region of interest" description="Disordered" evidence="1">
    <location>
        <begin position="62"/>
        <end position="87"/>
    </location>
</feature>
<accession>A0A497Z9L9</accession>
<comment type="caution">
    <text evidence="2">The sequence shown here is derived from an EMBL/GenBank/DDBJ whole genome shotgun (WGS) entry which is preliminary data.</text>
</comment>
<proteinExistence type="predicted"/>
<dbReference type="Proteomes" id="UP000271700">
    <property type="component" value="Unassembled WGS sequence"/>
</dbReference>
<dbReference type="InterPro" id="IPR018654">
    <property type="entry name" value="YjhX_toxin"/>
</dbReference>